<evidence type="ECO:0000313" key="5">
    <source>
        <dbReference type="Proteomes" id="UP001499988"/>
    </source>
</evidence>
<accession>A0ABP9EXR3</accession>
<dbReference type="Gene3D" id="3.90.550.10">
    <property type="entry name" value="Spore Coat Polysaccharide Biosynthesis Protein SpsA, Chain A"/>
    <property type="match status" value="1"/>
</dbReference>
<gene>
    <name evidence="4" type="primary">murU</name>
    <name evidence="4" type="ORF">GCM10023333_23380</name>
</gene>
<dbReference type="InterPro" id="IPR050065">
    <property type="entry name" value="GlmU-like"/>
</dbReference>
<evidence type="ECO:0000256" key="1">
    <source>
        <dbReference type="ARBA" id="ARBA00022679"/>
    </source>
</evidence>
<dbReference type="CDD" id="cd06422">
    <property type="entry name" value="NTP_transferase_like_1"/>
    <property type="match status" value="1"/>
</dbReference>
<dbReference type="InterPro" id="IPR029044">
    <property type="entry name" value="Nucleotide-diphossugar_trans"/>
</dbReference>
<name>A0ABP9EXR3_9GAMM</name>
<keyword evidence="5" id="KW-1185">Reference proteome</keyword>
<proteinExistence type="predicted"/>
<reference evidence="5" key="1">
    <citation type="journal article" date="2019" name="Int. J. Syst. Evol. Microbiol.">
        <title>The Global Catalogue of Microorganisms (GCM) 10K type strain sequencing project: providing services to taxonomists for standard genome sequencing and annotation.</title>
        <authorList>
            <consortium name="The Broad Institute Genomics Platform"/>
            <consortium name="The Broad Institute Genome Sequencing Center for Infectious Disease"/>
            <person name="Wu L."/>
            <person name="Ma J."/>
        </authorList>
    </citation>
    <scope>NUCLEOTIDE SEQUENCE [LARGE SCALE GENOMIC DNA]</scope>
    <source>
        <strain evidence="5">JCM 18401</strain>
    </source>
</reference>
<dbReference type="GO" id="GO:0016779">
    <property type="term" value="F:nucleotidyltransferase activity"/>
    <property type="evidence" value="ECO:0007669"/>
    <property type="project" value="UniProtKB-KW"/>
</dbReference>
<dbReference type="NCBIfam" id="NF045761">
    <property type="entry name" value="NAMPUrTaseMurU"/>
    <property type="match status" value="1"/>
</dbReference>
<keyword evidence="1" id="KW-0808">Transferase</keyword>
<dbReference type="PANTHER" id="PTHR43584">
    <property type="entry name" value="NUCLEOTIDYL TRANSFERASE"/>
    <property type="match status" value="1"/>
</dbReference>
<dbReference type="Proteomes" id="UP001499988">
    <property type="component" value="Unassembled WGS sequence"/>
</dbReference>
<dbReference type="InterPro" id="IPR054790">
    <property type="entry name" value="MurU"/>
</dbReference>
<dbReference type="Pfam" id="PF00483">
    <property type="entry name" value="NTP_transferase"/>
    <property type="match status" value="1"/>
</dbReference>
<evidence type="ECO:0000256" key="2">
    <source>
        <dbReference type="ARBA" id="ARBA00022695"/>
    </source>
</evidence>
<sequence length="224" mass="24111">MKAMILAAGRGERMRPLTDHTPKPLLPVRGKPLIEYHLEALARLGVRDVVINHAWLGAQLPAVLGDGARWGMTLHYSDEGDSALETGGGILKALPLLGEAPFLLINGDVYCPHDWAALPALAPGDLAHLLLVANPSHNLAGDFHLEAGRVVDEGEPRLTYAGCALLRPELFADCAPGRFGLAPLLRAAMAQGRISGEQIKTYWCDVGTPERLTALERRLNEDLG</sequence>
<dbReference type="SUPFAM" id="SSF53448">
    <property type="entry name" value="Nucleotide-diphospho-sugar transferases"/>
    <property type="match status" value="1"/>
</dbReference>
<organism evidence="4 5">
    <name type="scientific">Ferrimonas pelagia</name>
    <dbReference type="NCBI Taxonomy" id="1177826"/>
    <lineage>
        <taxon>Bacteria</taxon>
        <taxon>Pseudomonadati</taxon>
        <taxon>Pseudomonadota</taxon>
        <taxon>Gammaproteobacteria</taxon>
        <taxon>Alteromonadales</taxon>
        <taxon>Ferrimonadaceae</taxon>
        <taxon>Ferrimonas</taxon>
    </lineage>
</organism>
<feature type="domain" description="Nucleotidyl transferase" evidence="3">
    <location>
        <begin position="2"/>
        <end position="117"/>
    </location>
</feature>
<keyword evidence="2 4" id="KW-0548">Nucleotidyltransferase</keyword>
<dbReference type="RefSeq" id="WP_345335576.1">
    <property type="nucleotide sequence ID" value="NZ_BAABJZ010000079.1"/>
</dbReference>
<evidence type="ECO:0000313" key="4">
    <source>
        <dbReference type="EMBL" id="GAA4889404.1"/>
    </source>
</evidence>
<comment type="caution">
    <text evidence="4">The sequence shown here is derived from an EMBL/GenBank/DDBJ whole genome shotgun (WGS) entry which is preliminary data.</text>
</comment>
<dbReference type="PANTHER" id="PTHR43584:SF8">
    <property type="entry name" value="N-ACETYLMURAMATE ALPHA-1-PHOSPHATE URIDYLYLTRANSFERASE"/>
    <property type="match status" value="1"/>
</dbReference>
<evidence type="ECO:0000259" key="3">
    <source>
        <dbReference type="Pfam" id="PF00483"/>
    </source>
</evidence>
<dbReference type="InterPro" id="IPR005835">
    <property type="entry name" value="NTP_transferase_dom"/>
</dbReference>
<dbReference type="EMBL" id="BAABJZ010000079">
    <property type="protein sequence ID" value="GAA4889404.1"/>
    <property type="molecule type" value="Genomic_DNA"/>
</dbReference>
<protein>
    <submittedName>
        <fullName evidence="4">N-acetylmuramate alpha-1-phosphate uridylyltransferase</fullName>
    </submittedName>
</protein>